<dbReference type="InterPro" id="IPR040000">
    <property type="entry name" value="NOP9"/>
</dbReference>
<feature type="compositionally biased region" description="Basic and acidic residues" evidence="4">
    <location>
        <begin position="785"/>
        <end position="807"/>
    </location>
</feature>
<dbReference type="GO" id="GO:0005730">
    <property type="term" value="C:nucleolus"/>
    <property type="evidence" value="ECO:0007669"/>
    <property type="project" value="TreeGrafter"/>
</dbReference>
<feature type="compositionally biased region" description="Basic residues" evidence="4">
    <location>
        <begin position="31"/>
        <end position="44"/>
    </location>
</feature>
<keyword evidence="3" id="KW-0539">Nucleus</keyword>
<dbReference type="GO" id="GO:0000472">
    <property type="term" value="P:endonucleolytic cleavage to generate mature 5'-end of SSU-rRNA from (SSU-rRNA, 5.8S rRNA, LSU-rRNA)"/>
    <property type="evidence" value="ECO:0007669"/>
    <property type="project" value="TreeGrafter"/>
</dbReference>
<dbReference type="GO" id="GO:0000447">
    <property type="term" value="P:endonucleolytic cleavage in ITS1 to separate SSU-rRNA from 5.8S rRNA and LSU-rRNA from tricistronic rRNA transcript (SSU-rRNA, 5.8S rRNA, LSU-rRNA)"/>
    <property type="evidence" value="ECO:0007669"/>
    <property type="project" value="TreeGrafter"/>
</dbReference>
<dbReference type="OrthoDB" id="392571at2759"/>
<dbReference type="Proteomes" id="UP000504607">
    <property type="component" value="Chromosome 13"/>
</dbReference>
<dbReference type="GO" id="GO:0000480">
    <property type="term" value="P:endonucleolytic cleavage in 5'-ETS of tricistronic rRNA transcript (SSU-rRNA, 5.8S rRNA, LSU-rRNA)"/>
    <property type="evidence" value="ECO:0007669"/>
    <property type="project" value="TreeGrafter"/>
</dbReference>
<evidence type="ECO:0000256" key="3">
    <source>
        <dbReference type="ARBA" id="ARBA00023242"/>
    </source>
</evidence>
<dbReference type="SMART" id="SM00025">
    <property type="entry name" value="Pumilio"/>
    <property type="match status" value="5"/>
</dbReference>
<dbReference type="RefSeq" id="XP_029123825.1">
    <property type="nucleotide sequence ID" value="XM_029267992.1"/>
</dbReference>
<gene>
    <name evidence="7" type="primary">LOC105056659</name>
</gene>
<feature type="compositionally biased region" description="Basic residues" evidence="4">
    <location>
        <begin position="59"/>
        <end position="70"/>
    </location>
</feature>
<feature type="region of interest" description="Disordered" evidence="4">
    <location>
        <begin position="1"/>
        <end position="110"/>
    </location>
</feature>
<dbReference type="InterPro" id="IPR033133">
    <property type="entry name" value="PUM-HD"/>
</dbReference>
<dbReference type="Pfam" id="PF22493">
    <property type="entry name" value="PUF_NOP9"/>
    <property type="match status" value="1"/>
</dbReference>
<dbReference type="InterPro" id="IPR011989">
    <property type="entry name" value="ARM-like"/>
</dbReference>
<feature type="region of interest" description="Disordered" evidence="4">
    <location>
        <begin position="785"/>
        <end position="823"/>
    </location>
</feature>
<evidence type="ECO:0000313" key="7">
    <source>
        <dbReference type="RefSeq" id="XP_029123825.1"/>
    </source>
</evidence>
<accession>A0A8N4IGT6</accession>
<evidence type="ECO:0000256" key="4">
    <source>
        <dbReference type="SAM" id="MobiDB-lite"/>
    </source>
</evidence>
<dbReference type="PROSITE" id="PS50303">
    <property type="entry name" value="PUM_HD"/>
    <property type="match status" value="1"/>
</dbReference>
<dbReference type="InterPro" id="IPR016024">
    <property type="entry name" value="ARM-type_fold"/>
</dbReference>
<keyword evidence="2" id="KW-0810">Translation regulation</keyword>
<reference evidence="7" key="1">
    <citation type="submission" date="2025-08" db="UniProtKB">
        <authorList>
            <consortium name="RefSeq"/>
        </authorList>
    </citation>
    <scope>IDENTIFICATION</scope>
</reference>
<feature type="region of interest" description="Disordered" evidence="4">
    <location>
        <begin position="685"/>
        <end position="717"/>
    </location>
</feature>
<dbReference type="GO" id="GO:0006417">
    <property type="term" value="P:regulation of translation"/>
    <property type="evidence" value="ECO:0007669"/>
    <property type="project" value="UniProtKB-KW"/>
</dbReference>
<proteinExistence type="predicted"/>
<dbReference type="Gene3D" id="1.25.10.10">
    <property type="entry name" value="Leucine-rich Repeat Variant"/>
    <property type="match status" value="2"/>
</dbReference>
<sequence>MACFGSKTLRRKELKSNTSLDMGEEEELSRRRGKKRDKNKKPRKGPLNVAEDFSSKQGGIKKNKSKKQSRGHSNAVKDGSPKNSSRVACKSVKTKGSLKHHYPSEPKAPTLRFEKKVDPETAKYFSEIANLFENGGVDLEEHSAICGNALEETRGKEVELATDMIISHTLQNLLQGCDSDQLCGFLQNCAKEFPAIAMDKFGSHVAETALKSVATHLLDEGSYSYIEETLTKLCQMVVLDAVNVMCSHCGSHVLRSLLCLCKGVPLDSLEEFHVTKSSAVLAERLNCGPAQSSGKNSKNFQHGFAVTFKFLVRELLNHAKDEIATLRLNKYSSLVLQSALKLSVGDDQELLHAILIVLGCYEENIAQENIIDSARKQEIIVLLEDTASSHLLEVIVEVAPEILYNELLTKVFKGSLLKISSHHCGNFVVQALVSSTRTSDQMDLIWEELGPKFKELFEVGKSGVIASILAACQRLQTHAHECCQALASAVSSDAESPSCIIPHMLFLESYFRDKSCWKWPLDGKMHVLGCLMLQTIFRYPSQHIRPYISSITSMEADHIFQTAKDAGGARVLEVFLCSDATAKQKLNVITRLQDRYGELAMNPSSSFTVEKCFNASSMPLKEAIAGELQAVQAELSKTKHGPYLLKKLDIDGFAKRPQQWKLHQASKESAYKEFQAAFGSSSKLNEQKVPVYQSSQESSKKRRKGHGHNSNAVASSSTEFPGLEISMAKLGFPGHTQGFKRKGYSDENDAEETPSKKFIRNSIKTSFVRKSGKRKSSATELADLAGKEKLSAREVQELFKPTTKTEKQQSGMERTPFLKRRKR</sequence>
<dbReference type="PANTHER" id="PTHR13102:SF0">
    <property type="entry name" value="NUCLEOLAR PROTEIN 9"/>
    <property type="match status" value="1"/>
</dbReference>
<feature type="compositionally biased region" description="Basic residues" evidence="4">
    <location>
        <begin position="92"/>
        <end position="101"/>
    </location>
</feature>
<dbReference type="PANTHER" id="PTHR13102">
    <property type="entry name" value="NUCLEOLAR PROTEIN 9"/>
    <property type="match status" value="1"/>
</dbReference>
<protein>
    <submittedName>
        <fullName evidence="7">Pumilio homolog 23 isoform X1</fullName>
    </submittedName>
</protein>
<keyword evidence="6" id="KW-1185">Reference proteome</keyword>
<feature type="compositionally biased region" description="Polar residues" evidence="4">
    <location>
        <begin position="708"/>
        <end position="717"/>
    </location>
</feature>
<organism evidence="6 7">
    <name type="scientific">Elaeis guineensis var. tenera</name>
    <name type="common">Oil palm</name>
    <dbReference type="NCBI Taxonomy" id="51953"/>
    <lineage>
        <taxon>Eukaryota</taxon>
        <taxon>Viridiplantae</taxon>
        <taxon>Streptophyta</taxon>
        <taxon>Embryophyta</taxon>
        <taxon>Tracheophyta</taxon>
        <taxon>Spermatophyta</taxon>
        <taxon>Magnoliopsida</taxon>
        <taxon>Liliopsida</taxon>
        <taxon>Arecaceae</taxon>
        <taxon>Arecoideae</taxon>
        <taxon>Cocoseae</taxon>
        <taxon>Elaeidinae</taxon>
        <taxon>Elaeis</taxon>
    </lineage>
</organism>
<feature type="domain" description="PUM-HD" evidence="5">
    <location>
        <begin position="83"/>
        <end position="476"/>
    </location>
</feature>
<evidence type="ECO:0000259" key="5">
    <source>
        <dbReference type="PROSITE" id="PS50303"/>
    </source>
</evidence>
<dbReference type="GO" id="GO:0000056">
    <property type="term" value="P:ribosomal small subunit export from nucleus"/>
    <property type="evidence" value="ECO:0007669"/>
    <property type="project" value="TreeGrafter"/>
</dbReference>
<dbReference type="GO" id="GO:0030688">
    <property type="term" value="C:preribosome, small subunit precursor"/>
    <property type="evidence" value="ECO:0007669"/>
    <property type="project" value="TreeGrafter"/>
</dbReference>
<dbReference type="GO" id="GO:0030686">
    <property type="term" value="C:90S preribosome"/>
    <property type="evidence" value="ECO:0007669"/>
    <property type="project" value="TreeGrafter"/>
</dbReference>
<dbReference type="AlphaFoldDB" id="A0A8N4IGT6"/>
<dbReference type="GO" id="GO:0003723">
    <property type="term" value="F:RNA binding"/>
    <property type="evidence" value="ECO:0007669"/>
    <property type="project" value="InterPro"/>
</dbReference>
<name>A0A8N4IGT6_ELAGV</name>
<evidence type="ECO:0000256" key="2">
    <source>
        <dbReference type="ARBA" id="ARBA00022845"/>
    </source>
</evidence>
<dbReference type="SUPFAM" id="SSF48371">
    <property type="entry name" value="ARM repeat"/>
    <property type="match status" value="1"/>
</dbReference>
<evidence type="ECO:0000313" key="6">
    <source>
        <dbReference type="Proteomes" id="UP000504607"/>
    </source>
</evidence>
<evidence type="ECO:0000256" key="1">
    <source>
        <dbReference type="ARBA" id="ARBA00022737"/>
    </source>
</evidence>
<keyword evidence="1" id="KW-0677">Repeat</keyword>
<dbReference type="InterPro" id="IPR001313">
    <property type="entry name" value="Pumilio_RNA-bd_rpt"/>
</dbReference>